<evidence type="ECO:0000313" key="2">
    <source>
        <dbReference type="EMBL" id="OMO51132.1"/>
    </source>
</evidence>
<sequence length="166" mass="18392">METSAGNRLRCVAAASDDIPVADGLQISAKCSSLPPDHSAVFVSPRIPANPARSKFVDANFHPSIGKISRFNNFNFTGIWDSRQRSEMGSRGEGKKGSSLKEKETRVSVFLLGNSLKEKWKRKNLGFFLGFRVWGFRLLLFIYACARFNLKVEVVSLCGLTAHDPP</sequence>
<dbReference type="AlphaFoldDB" id="A0A1R3FZ75"/>
<dbReference type="Proteomes" id="UP000187203">
    <property type="component" value="Unassembled WGS sequence"/>
</dbReference>
<protein>
    <submittedName>
        <fullName evidence="2">ABC transporter G family member 10</fullName>
    </submittedName>
</protein>
<proteinExistence type="predicted"/>
<evidence type="ECO:0000256" key="1">
    <source>
        <dbReference type="SAM" id="Phobius"/>
    </source>
</evidence>
<gene>
    <name evidence="2" type="ORF">COLO4_37799</name>
</gene>
<keyword evidence="3" id="KW-1185">Reference proteome</keyword>
<organism evidence="2 3">
    <name type="scientific">Corchorus olitorius</name>
    <dbReference type="NCBI Taxonomy" id="93759"/>
    <lineage>
        <taxon>Eukaryota</taxon>
        <taxon>Viridiplantae</taxon>
        <taxon>Streptophyta</taxon>
        <taxon>Embryophyta</taxon>
        <taxon>Tracheophyta</taxon>
        <taxon>Spermatophyta</taxon>
        <taxon>Magnoliopsida</taxon>
        <taxon>eudicotyledons</taxon>
        <taxon>Gunneridae</taxon>
        <taxon>Pentapetalae</taxon>
        <taxon>rosids</taxon>
        <taxon>malvids</taxon>
        <taxon>Malvales</taxon>
        <taxon>Malvaceae</taxon>
        <taxon>Grewioideae</taxon>
        <taxon>Apeibeae</taxon>
        <taxon>Corchorus</taxon>
    </lineage>
</organism>
<accession>A0A1R3FZ75</accession>
<keyword evidence="1" id="KW-0472">Membrane</keyword>
<keyword evidence="1" id="KW-0812">Transmembrane</keyword>
<comment type="caution">
    <text evidence="2">The sequence shown here is derived from an EMBL/GenBank/DDBJ whole genome shotgun (WGS) entry which is preliminary data.</text>
</comment>
<reference evidence="3" key="1">
    <citation type="submission" date="2013-09" db="EMBL/GenBank/DDBJ databases">
        <title>Corchorus olitorius genome sequencing.</title>
        <authorList>
            <person name="Alam M."/>
            <person name="Haque M.S."/>
            <person name="Islam M.S."/>
            <person name="Emdad E.M."/>
            <person name="Islam M.M."/>
            <person name="Ahmed B."/>
            <person name="Halim A."/>
            <person name="Hossen Q.M.M."/>
            <person name="Hossain M.Z."/>
            <person name="Ahmed R."/>
            <person name="Khan M.M."/>
            <person name="Islam R."/>
            <person name="Rashid M.M."/>
            <person name="Khan S.A."/>
            <person name="Rahman M.S."/>
            <person name="Alam M."/>
            <person name="Yahiya A.S."/>
            <person name="Khan M.S."/>
            <person name="Azam M.S."/>
            <person name="Haque T."/>
            <person name="Lashkar M.Z.H."/>
            <person name="Akhand A.I."/>
            <person name="Morshed G."/>
            <person name="Roy S."/>
            <person name="Uddin K.S."/>
            <person name="Rabeya T."/>
            <person name="Hossain A.S."/>
            <person name="Chowdhury A."/>
            <person name="Snigdha A.R."/>
            <person name="Mortoza M.S."/>
            <person name="Matin S.A."/>
            <person name="Hoque S.M.E."/>
            <person name="Islam M.K."/>
            <person name="Roy D.K."/>
            <person name="Haider R."/>
            <person name="Moosa M.M."/>
            <person name="Elias S.M."/>
            <person name="Hasan A.M."/>
            <person name="Jahan S."/>
            <person name="Shafiuddin M."/>
            <person name="Mahmood N."/>
            <person name="Shommy N.S."/>
        </authorList>
    </citation>
    <scope>NUCLEOTIDE SEQUENCE [LARGE SCALE GENOMIC DNA]</scope>
    <source>
        <strain evidence="3">cv. O-4</strain>
    </source>
</reference>
<dbReference type="EMBL" id="AWUE01024305">
    <property type="protein sequence ID" value="OMO51132.1"/>
    <property type="molecule type" value="Genomic_DNA"/>
</dbReference>
<name>A0A1R3FZ75_9ROSI</name>
<evidence type="ECO:0000313" key="3">
    <source>
        <dbReference type="Proteomes" id="UP000187203"/>
    </source>
</evidence>
<keyword evidence="1" id="KW-1133">Transmembrane helix</keyword>
<feature type="transmembrane region" description="Helical" evidence="1">
    <location>
        <begin position="125"/>
        <end position="144"/>
    </location>
</feature>